<evidence type="ECO:0000256" key="2">
    <source>
        <dbReference type="ARBA" id="ARBA00007262"/>
    </source>
</evidence>
<keyword evidence="5 6" id="KW-0472">Membrane</keyword>
<dbReference type="InterPro" id="IPR038213">
    <property type="entry name" value="IFI6/IFI27-like_sf"/>
</dbReference>
<feature type="transmembrane region" description="Helical" evidence="6">
    <location>
        <begin position="204"/>
        <end position="230"/>
    </location>
</feature>
<dbReference type="GO" id="GO:0016020">
    <property type="term" value="C:membrane"/>
    <property type="evidence" value="ECO:0007669"/>
    <property type="project" value="UniProtKB-SubCell"/>
</dbReference>
<protein>
    <submittedName>
        <fullName evidence="7">Uncharacterized protein</fullName>
    </submittedName>
</protein>
<dbReference type="EMBL" id="CAJPDS010000107">
    <property type="protein sequence ID" value="CAF9938014.1"/>
    <property type="molecule type" value="Genomic_DNA"/>
</dbReference>
<proteinExistence type="inferred from homology"/>
<comment type="similarity">
    <text evidence="2">Belongs to the IFI6/IFI27 family.</text>
</comment>
<dbReference type="PANTHER" id="PTHR16932:SF18">
    <property type="entry name" value="INTERFERON, ALPHA-INDUCIBLE PROTEIN 27-LIKE 2"/>
    <property type="match status" value="1"/>
</dbReference>
<organism evidence="7 8">
    <name type="scientific">Heterodermia speciosa</name>
    <dbReference type="NCBI Taxonomy" id="116794"/>
    <lineage>
        <taxon>Eukaryota</taxon>
        <taxon>Fungi</taxon>
        <taxon>Dikarya</taxon>
        <taxon>Ascomycota</taxon>
        <taxon>Pezizomycotina</taxon>
        <taxon>Lecanoromycetes</taxon>
        <taxon>OSLEUM clade</taxon>
        <taxon>Lecanoromycetidae</taxon>
        <taxon>Caliciales</taxon>
        <taxon>Physciaceae</taxon>
        <taxon>Heterodermia</taxon>
    </lineage>
</organism>
<name>A0A8H3G7M1_9LECA</name>
<dbReference type="Pfam" id="PF06140">
    <property type="entry name" value="Ifi-6-16"/>
    <property type="match status" value="1"/>
</dbReference>
<evidence type="ECO:0000256" key="5">
    <source>
        <dbReference type="ARBA" id="ARBA00023136"/>
    </source>
</evidence>
<dbReference type="InterPro" id="IPR009311">
    <property type="entry name" value="IFI6/IFI27-like"/>
</dbReference>
<gene>
    <name evidence="7" type="ORF">HETSPECPRED_000741</name>
</gene>
<dbReference type="AlphaFoldDB" id="A0A8H3G7M1"/>
<evidence type="ECO:0000313" key="8">
    <source>
        <dbReference type="Proteomes" id="UP000664521"/>
    </source>
</evidence>
<keyword evidence="8" id="KW-1185">Reference proteome</keyword>
<evidence type="ECO:0000256" key="3">
    <source>
        <dbReference type="ARBA" id="ARBA00022692"/>
    </source>
</evidence>
<keyword evidence="4 6" id="KW-1133">Transmembrane helix</keyword>
<sequence length="269" mass="28303">MADQGIKCRFLLKDPLQSTEPQAISLDTVKEYPSQLREQWYEAVIEHNMSTSNGGPYNLQSFILDPTGGIEVKHDPMDSDATTRSADYITLSAALAALEENEQMTTLNPAEATEALHRILHHHAAAVFERMKDTSAWIRANPNRTAGIGGGITTFSLACATPAILNAVGFSAIGPVAGSLAAAWQASIGSVAAGTLFSFLQGAAMGGAALGVITGFGAAGAAVAVATALVSSERVRKVGKAVRNFAEGVVNGIAEKVKGFFGWLWKRRD</sequence>
<dbReference type="PANTHER" id="PTHR16932">
    <property type="entry name" value="INTERFERON ALPHA-INDUCIBLE PROTEIN 27"/>
    <property type="match status" value="1"/>
</dbReference>
<evidence type="ECO:0000313" key="7">
    <source>
        <dbReference type="EMBL" id="CAF9938014.1"/>
    </source>
</evidence>
<evidence type="ECO:0000256" key="1">
    <source>
        <dbReference type="ARBA" id="ARBA00004141"/>
    </source>
</evidence>
<evidence type="ECO:0000256" key="4">
    <source>
        <dbReference type="ARBA" id="ARBA00022989"/>
    </source>
</evidence>
<reference evidence="7" key="1">
    <citation type="submission" date="2021-03" db="EMBL/GenBank/DDBJ databases">
        <authorList>
            <person name="Tagirdzhanova G."/>
        </authorList>
    </citation>
    <scope>NUCLEOTIDE SEQUENCE</scope>
</reference>
<dbReference type="OrthoDB" id="440424at2759"/>
<keyword evidence="3 6" id="KW-0812">Transmembrane</keyword>
<comment type="caution">
    <text evidence="7">The sequence shown here is derived from an EMBL/GenBank/DDBJ whole genome shotgun (WGS) entry which is preliminary data.</text>
</comment>
<comment type="subcellular location">
    <subcellularLocation>
        <location evidence="1">Membrane</location>
        <topology evidence="1">Multi-pass membrane protein</topology>
    </subcellularLocation>
</comment>
<dbReference type="Proteomes" id="UP000664521">
    <property type="component" value="Unassembled WGS sequence"/>
</dbReference>
<accession>A0A8H3G7M1</accession>
<dbReference type="Gene3D" id="6.10.110.10">
    <property type="match status" value="1"/>
</dbReference>
<evidence type="ECO:0000256" key="6">
    <source>
        <dbReference type="SAM" id="Phobius"/>
    </source>
</evidence>